<evidence type="ECO:0000256" key="2">
    <source>
        <dbReference type="ARBA" id="ARBA00023034"/>
    </source>
</evidence>
<keyword evidence="2" id="KW-0333">Golgi apparatus</keyword>
<feature type="compositionally biased region" description="Basic and acidic residues" evidence="5">
    <location>
        <begin position="1395"/>
        <end position="1408"/>
    </location>
</feature>
<dbReference type="GO" id="GO:0006888">
    <property type="term" value="P:endoplasmic reticulum to Golgi vesicle-mediated transport"/>
    <property type="evidence" value="ECO:0007669"/>
    <property type="project" value="TreeGrafter"/>
</dbReference>
<dbReference type="EMBL" id="CR382125">
    <property type="protein sequence ID" value="CAG99270.1"/>
    <property type="molecule type" value="Genomic_DNA"/>
</dbReference>
<dbReference type="InterPro" id="IPR024095">
    <property type="entry name" value="Vesicle_P115"/>
</dbReference>
<feature type="coiled-coil region" evidence="4">
    <location>
        <begin position="1547"/>
        <end position="1652"/>
    </location>
</feature>
<dbReference type="KEGG" id="kla:KLLA0_E05281g"/>
<gene>
    <name evidence="8" type="ORF">KLLA0_E05281g</name>
</gene>
<dbReference type="HOGENOM" id="CLU_001063_0_0_1"/>
<dbReference type="STRING" id="284590.Q6CPF6"/>
<dbReference type="GO" id="GO:0006886">
    <property type="term" value="P:intracellular protein transport"/>
    <property type="evidence" value="ECO:0007669"/>
    <property type="project" value="InterPro"/>
</dbReference>
<feature type="domain" description="Vesicle tethering protein Uso1/P115-like head" evidence="6">
    <location>
        <begin position="364"/>
        <end position="679"/>
    </location>
</feature>
<dbReference type="PaxDb" id="284590-Q6CPF6"/>
<dbReference type="GO" id="GO:0048280">
    <property type="term" value="P:vesicle fusion with Golgi apparatus"/>
    <property type="evidence" value="ECO:0007669"/>
    <property type="project" value="InterPro"/>
</dbReference>
<dbReference type="eggNOG" id="KOG0946">
    <property type="taxonomic scope" value="Eukaryota"/>
</dbReference>
<dbReference type="FunCoup" id="Q6CPF6">
    <property type="interactions" value="291"/>
</dbReference>
<feature type="domain" description="Uso1/p115-like vesicle tethering protein C-terminal" evidence="7">
    <location>
        <begin position="1621"/>
        <end position="1755"/>
    </location>
</feature>
<dbReference type="InterPro" id="IPR006955">
    <property type="entry name" value="Uso1_p115_C"/>
</dbReference>
<dbReference type="OMA" id="FFWNDQR"/>
<dbReference type="GO" id="GO:0000139">
    <property type="term" value="C:Golgi membrane"/>
    <property type="evidence" value="ECO:0007669"/>
    <property type="project" value="InterPro"/>
</dbReference>
<keyword evidence="3 4" id="KW-0175">Coiled coil</keyword>
<evidence type="ECO:0000256" key="1">
    <source>
        <dbReference type="ARBA" id="ARBA00004555"/>
    </source>
</evidence>
<dbReference type="GO" id="GO:0005783">
    <property type="term" value="C:endoplasmic reticulum"/>
    <property type="evidence" value="ECO:0007669"/>
    <property type="project" value="TreeGrafter"/>
</dbReference>
<evidence type="ECO:0000256" key="4">
    <source>
        <dbReference type="SAM" id="Coils"/>
    </source>
</evidence>
<evidence type="ECO:0000256" key="3">
    <source>
        <dbReference type="ARBA" id="ARBA00023054"/>
    </source>
</evidence>
<dbReference type="InParanoid" id="Q6CPF6"/>
<feature type="region of interest" description="Disordered" evidence="5">
    <location>
        <begin position="1391"/>
        <end position="1422"/>
    </location>
</feature>
<reference evidence="8 9" key="1">
    <citation type="journal article" date="2004" name="Nature">
        <title>Genome evolution in yeasts.</title>
        <authorList>
            <consortium name="Genolevures"/>
            <person name="Dujon B."/>
            <person name="Sherman D."/>
            <person name="Fischer G."/>
            <person name="Durrens P."/>
            <person name="Casaregola S."/>
            <person name="Lafontaine I."/>
            <person name="de Montigny J."/>
            <person name="Marck C."/>
            <person name="Neuveglise C."/>
            <person name="Talla E."/>
            <person name="Goffard N."/>
            <person name="Frangeul L."/>
            <person name="Aigle M."/>
            <person name="Anthouard V."/>
            <person name="Babour A."/>
            <person name="Barbe V."/>
            <person name="Barnay S."/>
            <person name="Blanchin S."/>
            <person name="Beckerich J.M."/>
            <person name="Beyne E."/>
            <person name="Bleykasten C."/>
            <person name="Boisrame A."/>
            <person name="Boyer J."/>
            <person name="Cattolico L."/>
            <person name="Confanioleri F."/>
            <person name="de Daruvar A."/>
            <person name="Despons L."/>
            <person name="Fabre E."/>
            <person name="Fairhead C."/>
            <person name="Ferry-Dumazet H."/>
            <person name="Groppi A."/>
            <person name="Hantraye F."/>
            <person name="Hennequin C."/>
            <person name="Jauniaux N."/>
            <person name="Joyet P."/>
            <person name="Kachouri R."/>
            <person name="Kerrest A."/>
            <person name="Koszul R."/>
            <person name="Lemaire M."/>
            <person name="Lesur I."/>
            <person name="Ma L."/>
            <person name="Muller H."/>
            <person name="Nicaud J.M."/>
            <person name="Nikolski M."/>
            <person name="Oztas S."/>
            <person name="Ozier-Kalogeropoulos O."/>
            <person name="Pellenz S."/>
            <person name="Potier S."/>
            <person name="Richard G.F."/>
            <person name="Straub M.L."/>
            <person name="Suleau A."/>
            <person name="Swennene D."/>
            <person name="Tekaia F."/>
            <person name="Wesolowski-Louvel M."/>
            <person name="Westhof E."/>
            <person name="Wirth B."/>
            <person name="Zeniou-Meyer M."/>
            <person name="Zivanovic I."/>
            <person name="Bolotin-Fukuhara M."/>
            <person name="Thierry A."/>
            <person name="Bouchier C."/>
            <person name="Caudron B."/>
            <person name="Scarpelli C."/>
            <person name="Gaillardin C."/>
            <person name="Weissenbach J."/>
            <person name="Wincker P."/>
            <person name="Souciet J.L."/>
        </authorList>
    </citation>
    <scope>NUCLEOTIDE SEQUENCE [LARGE SCALE GENOMIC DNA]</scope>
    <source>
        <strain evidence="9">ATCC 8585 / CBS 2359 / DSM 70799 / NBRC 1267 / NRRL Y-1140 / WM37</strain>
    </source>
</reference>
<dbReference type="InterPro" id="IPR011989">
    <property type="entry name" value="ARM-like"/>
</dbReference>
<proteinExistence type="predicted"/>
<dbReference type="InterPro" id="IPR016024">
    <property type="entry name" value="ARM-type_fold"/>
</dbReference>
<evidence type="ECO:0000259" key="6">
    <source>
        <dbReference type="Pfam" id="PF04869"/>
    </source>
</evidence>
<evidence type="ECO:0000313" key="9">
    <source>
        <dbReference type="Proteomes" id="UP000000598"/>
    </source>
</evidence>
<dbReference type="InterPro" id="IPR006953">
    <property type="entry name" value="Vesicle_Uso1_P115_head"/>
</dbReference>
<organism evidence="8 9">
    <name type="scientific">Kluyveromyces lactis (strain ATCC 8585 / CBS 2359 / DSM 70799 / NBRC 1267 / NRRL Y-1140 / WM37)</name>
    <name type="common">Yeast</name>
    <name type="synonym">Candida sphaerica</name>
    <dbReference type="NCBI Taxonomy" id="284590"/>
    <lineage>
        <taxon>Eukaryota</taxon>
        <taxon>Fungi</taxon>
        <taxon>Dikarya</taxon>
        <taxon>Ascomycota</taxon>
        <taxon>Saccharomycotina</taxon>
        <taxon>Saccharomycetes</taxon>
        <taxon>Saccharomycetales</taxon>
        <taxon>Saccharomycetaceae</taxon>
        <taxon>Kluyveromyces</taxon>
    </lineage>
</organism>
<dbReference type="Gene3D" id="1.25.10.10">
    <property type="entry name" value="Leucine-rich Repeat Variant"/>
    <property type="match status" value="1"/>
</dbReference>
<dbReference type="PANTHER" id="PTHR10013">
    <property type="entry name" value="GENERAL VESICULAR TRANSPORT FACTOR P115"/>
    <property type="match status" value="1"/>
</dbReference>
<dbReference type="Pfam" id="PF04871">
    <property type="entry name" value="Uso1_p115_C"/>
    <property type="match status" value="1"/>
</dbReference>
<dbReference type="GO" id="GO:0005795">
    <property type="term" value="C:Golgi stack"/>
    <property type="evidence" value="ECO:0007669"/>
    <property type="project" value="TreeGrafter"/>
</dbReference>
<evidence type="ECO:0000256" key="5">
    <source>
        <dbReference type="SAM" id="MobiDB-lite"/>
    </source>
</evidence>
<protein>
    <submittedName>
        <fullName evidence="8">KLLA0E05281p</fullName>
    </submittedName>
</protein>
<dbReference type="PANTHER" id="PTHR10013:SF0">
    <property type="entry name" value="GENERAL VESICULAR TRANSPORT FACTOR P115"/>
    <property type="match status" value="1"/>
</dbReference>
<accession>Q6CPF6</accession>
<dbReference type="Gene3D" id="6.10.140.920">
    <property type="match status" value="1"/>
</dbReference>
<dbReference type="Pfam" id="PF04869">
    <property type="entry name" value="Uso1_p115_head"/>
    <property type="match status" value="1"/>
</dbReference>
<evidence type="ECO:0000259" key="7">
    <source>
        <dbReference type="Pfam" id="PF04871"/>
    </source>
</evidence>
<comment type="subcellular location">
    <subcellularLocation>
        <location evidence="1">Golgi apparatus</location>
    </subcellularLocation>
</comment>
<name>Q6CPF6_KLULA</name>
<dbReference type="Gene3D" id="1.10.287.1490">
    <property type="match status" value="1"/>
</dbReference>
<dbReference type="Proteomes" id="UP000000598">
    <property type="component" value="Chromosome E"/>
</dbReference>
<dbReference type="SUPFAM" id="SSF57997">
    <property type="entry name" value="Tropomyosin"/>
    <property type="match status" value="1"/>
</dbReference>
<feature type="coiled-coil region" evidence="4">
    <location>
        <begin position="721"/>
        <end position="980"/>
    </location>
</feature>
<dbReference type="GO" id="GO:0012507">
    <property type="term" value="C:ER to Golgi transport vesicle membrane"/>
    <property type="evidence" value="ECO:0007669"/>
    <property type="project" value="TreeGrafter"/>
</dbReference>
<sequence>MDLIQGIIQPPKAQSVEETIPTLCDRLENATLISDRRSAVLGLKSFSREYRETVIASGLKTLINTLIKDQEDHDLVRALLETLLILFIRGEGEDDLTRNWISQQSRLQNGKYPSPLVMKEENETVDQFSLWITDALTQTDEVVKLLFTFLDTSAFHIKLYTIQLLEALISTRPLKTREVILNIPTGVSTLVKLLDDINEPIRDETILLLMAVVNDNSHFQKLVAFENVFEKLFSIIDDEGGLRGSLVVNDCLSLINNILKYNTSNQTLFFETGNLHHLINLLNEPLSVEEEFFWNEQRMKNINTVLDIIRLTVEDGNSVTSAHQNILYESQVLMVVLRLAFFIYTPNSIKLISLLTVADMIKNNATVQQKFSQIDVPYWDPSVPSYSSMGEPKIVPVLTLLLSWTLLMNSVHIFDIRVASLEVLKAFFFNNKDNILSFLQSQIKQYELSSESMSIDDDEANILQPIFNYDPNLNLNPYKLFFSTDLLMFFMATDDTEGKIRSLIRSLSSGTQEEDEESMVSVQTVGELLITNLSSQDIRIPIAFASFLIFWLYEDSASVDELLRNKSLINNFISFSLQVEHQDTCLRCLTTMLLGIVYEFSSVSSPFSRADLYSLLVSRISPDNYASRIKQLRENELFTNSLDVYLNPTFDETGLPNVFFSTYFSELVIDNFYRIQSSLRRGPKDEPDVKITFELYEKLYVKFNKTRADLEKSTIENENVINSLNSKLEKLSKSLEHLETEKVNAETELNQLNERHSALEVELNDTKIALESVNNKSQKLEELKQKNTKAIAVNQEQIDKYKEKINGLQQKVKEISESKLKAEDGINKMSRELFTLTKENGKLKEDLKSHSKKLEIQEKKYSSETANLEKQLKERGTEVQELRERISEDIKRIDTLEKNVTILSNQKIELETKLSNQTSLIPKLTEKLKGLANNYKDLENERDTLAKKILEKEEANKTIMQNLNSEIESLNKEREEMRLDLQYAAEYHQKEKENFDAHTQKLTSENNSKSESIISLQTKLDECERQIKEYKTTNEELKNSLHALNVKCIELESSLESAKQSTDNSDETIEELNDSVIAINDELQSVLAEKDELLKQNNKINEELCNYQQELQEKADSCQGLQDKISSLNNEIMQISEESNDKIKLLEASNEEKVAEIKDLKSEISNIKQNADTKAEKLKSEIDALKSRISDLESLLETKNKLYENSQTTITELEQAKEKLQRTIQEQYKEAQYSEDSLLAGENKIKHLESQLEKLKLSSVSKEKEAHLKDEEIKSVKAEIEDNVKLVQAKSTELDELKKQNSVLNSKLNKEKEKAKIEQHKLRESLATARDELKSKIKDFEEERKLLSEGSSELNQQYSEKILKLEETLNNVKADHEKAVQKLENTIEALEQQAEESKSSLDTERSLSSKEQQQRLQLEKILANEQKENKDLENKLADLDQLFKEHENTLESQTKISQDYKQQLEKNSQVIEELKSAESALKDKLIAAEEKIKESEILTSQLDEAVTSTSALLEEQTKLKKSISDLEAKNIKDCGEMEILRKELSKCQESLKVSQRLNEEKDEANKRTETDIVSLQKEINTLKEELRTKNDEISCFEADKKEMIAKLKELEESKTLLVHSAQEKNAQMIQENTSLAEEIKELKLQVNTWTEKLVTSEQLWSSEKTELIKQMDIIKTESAKQAQENSQLNVELSAIKEENMKLKNRVDDRSEVDDLVILVTDLDEQKSKYKRKLIELGVELSSDEESDQESGQESE</sequence>
<dbReference type="SUPFAM" id="SSF48371">
    <property type="entry name" value="ARM repeat"/>
    <property type="match status" value="1"/>
</dbReference>
<evidence type="ECO:0000313" key="8">
    <source>
        <dbReference type="EMBL" id="CAG99270.1"/>
    </source>
</evidence>
<keyword evidence="9" id="KW-1185">Reference proteome</keyword>
<dbReference type="GO" id="GO:0048211">
    <property type="term" value="P:Golgi vesicle docking"/>
    <property type="evidence" value="ECO:0007669"/>
    <property type="project" value="TreeGrafter"/>
</dbReference>